<dbReference type="EMBL" id="MWMH01000006">
    <property type="protein sequence ID" value="OOP72162.1"/>
    <property type="molecule type" value="Genomic_DNA"/>
</dbReference>
<evidence type="ECO:0000256" key="3">
    <source>
        <dbReference type="ARBA" id="ARBA00022475"/>
    </source>
</evidence>
<evidence type="ECO:0000256" key="7">
    <source>
        <dbReference type="SAM" id="Phobius"/>
    </source>
</evidence>
<dbReference type="PANTHER" id="PTHR43414:SF6">
    <property type="entry name" value="MULTIDRUG RESISTANCE PROTEIN MDTG"/>
    <property type="match status" value="1"/>
</dbReference>
<feature type="transmembrane region" description="Helical" evidence="7">
    <location>
        <begin position="47"/>
        <end position="66"/>
    </location>
</feature>
<organism evidence="9 10">
    <name type="scientific">Clostridium beijerinckii</name>
    <name type="common">Clostridium MP</name>
    <dbReference type="NCBI Taxonomy" id="1520"/>
    <lineage>
        <taxon>Bacteria</taxon>
        <taxon>Bacillati</taxon>
        <taxon>Bacillota</taxon>
        <taxon>Clostridia</taxon>
        <taxon>Eubacteriales</taxon>
        <taxon>Clostridiaceae</taxon>
        <taxon>Clostridium</taxon>
    </lineage>
</organism>
<dbReference type="GO" id="GO:0022857">
    <property type="term" value="F:transmembrane transporter activity"/>
    <property type="evidence" value="ECO:0007669"/>
    <property type="project" value="InterPro"/>
</dbReference>
<evidence type="ECO:0000256" key="6">
    <source>
        <dbReference type="ARBA" id="ARBA00023136"/>
    </source>
</evidence>
<evidence type="ECO:0000259" key="8">
    <source>
        <dbReference type="PROSITE" id="PS50850"/>
    </source>
</evidence>
<feature type="transmembrane region" description="Helical" evidence="7">
    <location>
        <begin position="107"/>
        <end position="125"/>
    </location>
</feature>
<feature type="transmembrane region" description="Helical" evidence="7">
    <location>
        <begin position="210"/>
        <end position="229"/>
    </location>
</feature>
<dbReference type="PROSITE" id="PS50850">
    <property type="entry name" value="MFS"/>
    <property type="match status" value="1"/>
</dbReference>
<feature type="transmembrane region" description="Helical" evidence="7">
    <location>
        <begin position="132"/>
        <end position="157"/>
    </location>
</feature>
<evidence type="ECO:0000256" key="5">
    <source>
        <dbReference type="ARBA" id="ARBA00022989"/>
    </source>
</evidence>
<keyword evidence="5 7" id="KW-1133">Transmembrane helix</keyword>
<feature type="transmembrane region" description="Helical" evidence="7">
    <location>
        <begin position="249"/>
        <end position="269"/>
    </location>
</feature>
<name>A0A1S9N405_CLOBE</name>
<dbReference type="InterPro" id="IPR036259">
    <property type="entry name" value="MFS_trans_sf"/>
</dbReference>
<reference evidence="9 10" key="1">
    <citation type="submission" date="2017-02" db="EMBL/GenBank/DDBJ databases">
        <title>Genome sequence of Clostridium beijerinckii Br21.</title>
        <authorList>
            <person name="Fonseca B.C."/>
            <person name="Guazzaroni M.E."/>
            <person name="Riano-Pachon D.M."/>
            <person name="Reginatto V."/>
        </authorList>
    </citation>
    <scope>NUCLEOTIDE SEQUENCE [LARGE SCALE GENOMIC DNA]</scope>
    <source>
        <strain evidence="9 10">Br21</strain>
    </source>
</reference>
<feature type="transmembrane region" description="Helical" evidence="7">
    <location>
        <begin position="281"/>
        <end position="299"/>
    </location>
</feature>
<proteinExistence type="predicted"/>
<dbReference type="AlphaFoldDB" id="A0A1S9N405"/>
<dbReference type="PRINTS" id="PR01035">
    <property type="entry name" value="TCRTETA"/>
</dbReference>
<keyword evidence="4 7" id="KW-0812">Transmembrane</keyword>
<keyword evidence="6 7" id="KW-0472">Membrane</keyword>
<dbReference type="InterPro" id="IPR020846">
    <property type="entry name" value="MFS_dom"/>
</dbReference>
<feature type="transmembrane region" description="Helical" evidence="7">
    <location>
        <begin position="163"/>
        <end position="185"/>
    </location>
</feature>
<feature type="transmembrane region" description="Helical" evidence="7">
    <location>
        <begin position="339"/>
        <end position="363"/>
    </location>
</feature>
<dbReference type="CDD" id="cd17391">
    <property type="entry name" value="MFS_MdtG_MDR_like"/>
    <property type="match status" value="1"/>
</dbReference>
<dbReference type="InterPro" id="IPR001958">
    <property type="entry name" value="Tet-R_TetA/multi-R_MdtG-like"/>
</dbReference>
<dbReference type="Pfam" id="PF07690">
    <property type="entry name" value="MFS_1"/>
    <property type="match status" value="1"/>
</dbReference>
<gene>
    <name evidence="9" type="ORF">CBEIBR21_18110</name>
</gene>
<sequence>MEIWRKNLIVCWFGIFVAAIGMSQIAPVLPLYIQHLGVQDTATITKISGIAFGITFIISAIFSPIWGSAADKYGRKPMILRASLGMAITIGCMGFAPNVYILIGLRLLQGVITGYSTACTALIATQTDKEHAGYALGTLSTASIAGSLLGPTVGGFIDEILGLQSVFFITGALLLISFITTLIFVKESFVREEKKVLTIKEVWSTVPEKSLTITMFITFLILAIALYSVEPIVTIYVKQLSNNSSHVALLAGITFSASGLANIIAAPRLGKLSDKIGAHKVMLACLIGAVIIFIPQAFVQNTWQLMGLRFLLGLASAGLNPSVNIILKKITPSSLTGRVFGFNMSAGYLGVFGGSVLGGQIAGILGMQYVFFITSALLLINAIWVYFKVYKKLNSNE</sequence>
<dbReference type="GO" id="GO:0005886">
    <property type="term" value="C:plasma membrane"/>
    <property type="evidence" value="ECO:0007669"/>
    <property type="project" value="UniProtKB-SubCell"/>
</dbReference>
<dbReference type="RefSeq" id="WP_078116554.1">
    <property type="nucleotide sequence ID" value="NZ_MWMH01000006.1"/>
</dbReference>
<keyword evidence="3" id="KW-1003">Cell membrane</keyword>
<feature type="transmembrane region" description="Helical" evidence="7">
    <location>
        <begin position="305"/>
        <end position="327"/>
    </location>
</feature>
<protein>
    <submittedName>
        <fullName evidence="9">MFS transporter</fullName>
    </submittedName>
</protein>
<evidence type="ECO:0000313" key="10">
    <source>
        <dbReference type="Proteomes" id="UP000190959"/>
    </source>
</evidence>
<dbReference type="Proteomes" id="UP000190959">
    <property type="component" value="Unassembled WGS sequence"/>
</dbReference>
<evidence type="ECO:0000313" key="9">
    <source>
        <dbReference type="EMBL" id="OOP72162.1"/>
    </source>
</evidence>
<comment type="caution">
    <text evidence="9">The sequence shown here is derived from an EMBL/GenBank/DDBJ whole genome shotgun (WGS) entry which is preliminary data.</text>
</comment>
<accession>A0A1S9N405</accession>
<dbReference type="PANTHER" id="PTHR43414">
    <property type="entry name" value="MULTIDRUG RESISTANCE PROTEIN MDTG"/>
    <property type="match status" value="1"/>
</dbReference>
<dbReference type="Gene3D" id="1.20.1250.20">
    <property type="entry name" value="MFS general substrate transporter like domains"/>
    <property type="match status" value="2"/>
</dbReference>
<evidence type="ECO:0000256" key="2">
    <source>
        <dbReference type="ARBA" id="ARBA00022448"/>
    </source>
</evidence>
<dbReference type="InterPro" id="IPR011701">
    <property type="entry name" value="MFS"/>
</dbReference>
<comment type="subcellular location">
    <subcellularLocation>
        <location evidence="1">Cell membrane</location>
        <topology evidence="1">Multi-pass membrane protein</topology>
    </subcellularLocation>
</comment>
<feature type="transmembrane region" description="Helical" evidence="7">
    <location>
        <begin position="369"/>
        <end position="387"/>
    </location>
</feature>
<dbReference type="SUPFAM" id="SSF103473">
    <property type="entry name" value="MFS general substrate transporter"/>
    <property type="match status" value="1"/>
</dbReference>
<keyword evidence="2" id="KW-0813">Transport</keyword>
<evidence type="ECO:0000256" key="1">
    <source>
        <dbReference type="ARBA" id="ARBA00004651"/>
    </source>
</evidence>
<evidence type="ECO:0000256" key="4">
    <source>
        <dbReference type="ARBA" id="ARBA00022692"/>
    </source>
</evidence>
<feature type="domain" description="Major facilitator superfamily (MFS) profile" evidence="8">
    <location>
        <begin position="7"/>
        <end position="393"/>
    </location>
</feature>
<feature type="transmembrane region" description="Helical" evidence="7">
    <location>
        <begin position="78"/>
        <end position="101"/>
    </location>
</feature>